<dbReference type="AlphaFoldDB" id="A0A381KPN6"/>
<protein>
    <submittedName>
        <fullName evidence="1">DNA-directed RNA polymerase subunit beta</fullName>
        <ecNumber evidence="1">2.7.7.6</ecNumber>
    </submittedName>
</protein>
<reference evidence="1" key="1">
    <citation type="submission" date="2018-06" db="EMBL/GenBank/DDBJ databases">
        <authorList>
            <consortium name="Pathogen Informatics"/>
            <person name="Doyle S."/>
        </authorList>
    </citation>
    <scope>NUCLEOTIDE SEQUENCE</scope>
    <source>
        <strain evidence="1">NCTC13307</strain>
    </source>
</reference>
<dbReference type="GO" id="GO:0003899">
    <property type="term" value="F:DNA-directed RNA polymerase activity"/>
    <property type="evidence" value="ECO:0007669"/>
    <property type="project" value="UniProtKB-EC"/>
</dbReference>
<dbReference type="EMBL" id="UFWD01000004">
    <property type="protein sequence ID" value="SUY84097.1"/>
    <property type="molecule type" value="Genomic_DNA"/>
</dbReference>
<keyword evidence="1" id="KW-0548">Nucleotidyltransferase</keyword>
<proteinExistence type="predicted"/>
<accession>A0A381KPN6</accession>
<organism evidence="1">
    <name type="scientific">Clostridioides difficile</name>
    <name type="common">Peptoclostridium difficile</name>
    <dbReference type="NCBI Taxonomy" id="1496"/>
    <lineage>
        <taxon>Bacteria</taxon>
        <taxon>Bacillati</taxon>
        <taxon>Bacillota</taxon>
        <taxon>Clostridia</taxon>
        <taxon>Peptostreptococcales</taxon>
        <taxon>Peptostreptococcaceae</taxon>
        <taxon>Clostridioides</taxon>
    </lineage>
</organism>
<keyword evidence="1" id="KW-0808">Transferase</keyword>
<dbReference type="EC" id="2.7.7.6" evidence="1"/>
<keyword evidence="1" id="KW-0804">Transcription</keyword>
<evidence type="ECO:0000313" key="1">
    <source>
        <dbReference type="EMBL" id="SUY84097.1"/>
    </source>
</evidence>
<sequence>MIFAENAEDEDIENLEEFTEDDLFEEEIDFDSDDFDM</sequence>
<gene>
    <name evidence="1" type="primary">rpoB_1</name>
    <name evidence="1" type="ORF">NCTC13307_05006</name>
</gene>
<keyword evidence="1" id="KW-0240">DNA-directed RNA polymerase</keyword>
<name>A0A381KPN6_CLODI</name>
<dbReference type="GO" id="GO:0000428">
    <property type="term" value="C:DNA-directed RNA polymerase complex"/>
    <property type="evidence" value="ECO:0007669"/>
    <property type="project" value="UniProtKB-KW"/>
</dbReference>